<dbReference type="Proteomes" id="UP000886390">
    <property type="component" value="Unassembled WGS sequence"/>
</dbReference>
<dbReference type="SUPFAM" id="SSF55120">
    <property type="entry name" value="Pseudouridine synthase"/>
    <property type="match status" value="1"/>
</dbReference>
<keyword evidence="3 5" id="KW-0819">tRNA processing</keyword>
<dbReference type="EMBL" id="DRNH01000015">
    <property type="protein sequence ID" value="HFB53137.1"/>
    <property type="molecule type" value="Genomic_DNA"/>
</dbReference>
<sequence length="273" mass="31006">MNRLFVAYKPSGIGSNKFLYTLKRKYKDKKAGFAGTLDPFAKGVLLVGFGSHTKLFRFLNKTPKKYRATLWLGAKSDSLDIEMIEQVDEVPERSLEEVEAAVKSLEGALEYEPPIFSAKRINGQRAYDLARAGKKVELNKINSTIYEMKLLHYCHPFVTFEATVSEGTYIRSLGRMIAQKLGVEAGSLSMLERLCEGQFIYENEKALDIKKSLNIPQNHYLGNPENVRYGRVLALEDLEIQKSGTYWLDNGETISIIRIEENSVKYELGRIEC</sequence>
<dbReference type="InterPro" id="IPR014780">
    <property type="entry name" value="tRNA_psdUridine_synth_TruB"/>
</dbReference>
<evidence type="ECO:0000313" key="7">
    <source>
        <dbReference type="EMBL" id="HFB53137.1"/>
    </source>
</evidence>
<evidence type="ECO:0000256" key="5">
    <source>
        <dbReference type="HAMAP-Rule" id="MF_01080"/>
    </source>
</evidence>
<comment type="function">
    <text evidence="5">Responsible for synthesis of pseudouridine from uracil-55 in the psi GC loop of transfer RNAs.</text>
</comment>
<protein>
    <recommendedName>
        <fullName evidence="5">tRNA pseudouridine synthase B</fullName>
        <ecNumber evidence="5">5.4.99.25</ecNumber>
    </recommendedName>
    <alternativeName>
        <fullName evidence="5">tRNA pseudouridine(55) synthase</fullName>
        <shortName evidence="5">Psi55 synthase</shortName>
    </alternativeName>
    <alternativeName>
        <fullName evidence="5">tRNA pseudouridylate synthase</fullName>
    </alternativeName>
    <alternativeName>
        <fullName evidence="5">tRNA-uridine isomerase</fullName>
    </alternativeName>
</protein>
<dbReference type="InterPro" id="IPR020103">
    <property type="entry name" value="PsdUridine_synth_cat_dom_sf"/>
</dbReference>
<dbReference type="HAMAP" id="MF_01080">
    <property type="entry name" value="TruB_bact"/>
    <property type="match status" value="1"/>
</dbReference>
<dbReference type="GO" id="GO:0003723">
    <property type="term" value="F:RNA binding"/>
    <property type="evidence" value="ECO:0007669"/>
    <property type="project" value="InterPro"/>
</dbReference>
<dbReference type="GO" id="GO:1990481">
    <property type="term" value="P:mRNA pseudouridine synthesis"/>
    <property type="evidence" value="ECO:0007669"/>
    <property type="project" value="TreeGrafter"/>
</dbReference>
<evidence type="ECO:0000256" key="2">
    <source>
        <dbReference type="ARBA" id="ARBA00005642"/>
    </source>
</evidence>
<dbReference type="PANTHER" id="PTHR13767">
    <property type="entry name" value="TRNA-PSEUDOURIDINE SYNTHASE"/>
    <property type="match status" value="1"/>
</dbReference>
<dbReference type="PANTHER" id="PTHR13767:SF2">
    <property type="entry name" value="PSEUDOURIDYLATE SYNTHASE TRUB1"/>
    <property type="match status" value="1"/>
</dbReference>
<dbReference type="GO" id="GO:0160148">
    <property type="term" value="F:tRNA pseudouridine(55) synthase activity"/>
    <property type="evidence" value="ECO:0007669"/>
    <property type="project" value="UniProtKB-EC"/>
</dbReference>
<dbReference type="GO" id="GO:0031119">
    <property type="term" value="P:tRNA pseudouridine synthesis"/>
    <property type="evidence" value="ECO:0007669"/>
    <property type="project" value="UniProtKB-UniRule"/>
</dbReference>
<keyword evidence="4 5" id="KW-0413">Isomerase</keyword>
<dbReference type="NCBIfam" id="TIGR00431">
    <property type="entry name" value="TruB"/>
    <property type="match status" value="1"/>
</dbReference>
<feature type="active site" description="Nucleophile" evidence="5">
    <location>
        <position position="38"/>
    </location>
</feature>
<reference evidence="7" key="1">
    <citation type="journal article" date="2020" name="mSystems">
        <title>Genome- and Community-Level Interaction Insights into Carbon Utilization and Element Cycling Functions of Hydrothermarchaeota in Hydrothermal Sediment.</title>
        <authorList>
            <person name="Zhou Z."/>
            <person name="Liu Y."/>
            <person name="Xu W."/>
            <person name="Pan J."/>
            <person name="Luo Z.H."/>
            <person name="Li M."/>
        </authorList>
    </citation>
    <scope>NUCLEOTIDE SEQUENCE [LARGE SCALE GENOMIC DNA]</scope>
    <source>
        <strain evidence="7">HyVt-507</strain>
    </source>
</reference>
<proteinExistence type="inferred from homology"/>
<evidence type="ECO:0000259" key="6">
    <source>
        <dbReference type="Pfam" id="PF01509"/>
    </source>
</evidence>
<dbReference type="Pfam" id="PF01509">
    <property type="entry name" value="TruB_N"/>
    <property type="match status" value="1"/>
</dbReference>
<comment type="similarity">
    <text evidence="2 5">Belongs to the pseudouridine synthase TruB family. Type 1 subfamily.</text>
</comment>
<name>A0A7C3GI60_9BACT</name>
<evidence type="ECO:0000256" key="1">
    <source>
        <dbReference type="ARBA" id="ARBA00000385"/>
    </source>
</evidence>
<dbReference type="EC" id="5.4.99.25" evidence="5"/>
<accession>A0A7C3GI60</accession>
<feature type="domain" description="Pseudouridine synthase II N-terminal" evidence="6">
    <location>
        <begin position="23"/>
        <end position="170"/>
    </location>
</feature>
<comment type="caution">
    <text evidence="7">The sequence shown here is derived from an EMBL/GenBank/DDBJ whole genome shotgun (WGS) entry which is preliminary data.</text>
</comment>
<evidence type="ECO:0000256" key="4">
    <source>
        <dbReference type="ARBA" id="ARBA00023235"/>
    </source>
</evidence>
<evidence type="ECO:0000256" key="3">
    <source>
        <dbReference type="ARBA" id="ARBA00022694"/>
    </source>
</evidence>
<comment type="catalytic activity">
    <reaction evidence="1 5">
        <text>uridine(55) in tRNA = pseudouridine(55) in tRNA</text>
        <dbReference type="Rhea" id="RHEA:42532"/>
        <dbReference type="Rhea" id="RHEA-COMP:10101"/>
        <dbReference type="Rhea" id="RHEA-COMP:10102"/>
        <dbReference type="ChEBI" id="CHEBI:65314"/>
        <dbReference type="ChEBI" id="CHEBI:65315"/>
        <dbReference type="EC" id="5.4.99.25"/>
    </reaction>
</comment>
<dbReference type="InterPro" id="IPR002501">
    <property type="entry name" value="PsdUridine_synth_N"/>
</dbReference>
<gene>
    <name evidence="5 7" type="primary">truB</name>
    <name evidence="7" type="ORF">ENJ67_00260</name>
</gene>
<dbReference type="AlphaFoldDB" id="A0A7C3GI60"/>
<dbReference type="Gene3D" id="3.30.2350.10">
    <property type="entry name" value="Pseudouridine synthase"/>
    <property type="match status" value="1"/>
</dbReference>
<organism evidence="7">
    <name type="scientific">Sulfurimonas autotrophica</name>
    <dbReference type="NCBI Taxonomy" id="202747"/>
    <lineage>
        <taxon>Bacteria</taxon>
        <taxon>Pseudomonadati</taxon>
        <taxon>Campylobacterota</taxon>
        <taxon>Epsilonproteobacteria</taxon>
        <taxon>Campylobacterales</taxon>
        <taxon>Sulfurimonadaceae</taxon>
        <taxon>Sulfurimonas</taxon>
    </lineage>
</organism>